<organism evidence="1">
    <name type="scientific">uncultured Desulfobacteraceae bacterium</name>
    <dbReference type="NCBI Taxonomy" id="218296"/>
    <lineage>
        <taxon>Bacteria</taxon>
        <taxon>Pseudomonadati</taxon>
        <taxon>Thermodesulfobacteriota</taxon>
        <taxon>Desulfobacteria</taxon>
        <taxon>Desulfobacterales</taxon>
        <taxon>Desulfobacteraceae</taxon>
        <taxon>environmental samples</taxon>
    </lineage>
</organism>
<accession>A0A484HLF3</accession>
<name>A0A484HLF3_9BACT</name>
<evidence type="ECO:0008006" key="2">
    <source>
        <dbReference type="Google" id="ProtNLM"/>
    </source>
</evidence>
<evidence type="ECO:0000313" key="1">
    <source>
        <dbReference type="EMBL" id="VEN75265.1"/>
    </source>
</evidence>
<dbReference type="EMBL" id="CAACVI010000050">
    <property type="protein sequence ID" value="VEN75265.1"/>
    <property type="molecule type" value="Genomic_DNA"/>
</dbReference>
<dbReference type="AlphaFoldDB" id="A0A484HLF3"/>
<sequence length="69" mass="8156">METTLTIRLSEEVKKSPNDLCQSERKGLSELVRDLFENYLTIKRFRQLRSKSFPFAETTGFLTHQDVFE</sequence>
<proteinExistence type="predicted"/>
<reference evidence="1" key="1">
    <citation type="submission" date="2019-01" db="EMBL/GenBank/DDBJ databases">
        <authorList>
            <consortium name="Genoscope - CEA"/>
            <person name="William W."/>
        </authorList>
    </citation>
    <scope>NUCLEOTIDE SEQUENCE</scope>
    <source>
        <strain evidence="1">CR-1</strain>
    </source>
</reference>
<protein>
    <recommendedName>
        <fullName evidence="2">CopG family transcriptional regulator</fullName>
    </recommendedName>
</protein>
<gene>
    <name evidence="1" type="ORF">EPICR_70107</name>
</gene>